<evidence type="ECO:0000256" key="2">
    <source>
        <dbReference type="SAM" id="MobiDB-lite"/>
    </source>
</evidence>
<reference evidence="4 5" key="2">
    <citation type="submission" date="2020-03" db="EMBL/GenBank/DDBJ databases">
        <authorList>
            <person name="Ichikawa N."/>
            <person name="Kimura A."/>
            <person name="Kitahashi Y."/>
            <person name="Uohara A."/>
        </authorList>
    </citation>
    <scope>NUCLEOTIDE SEQUENCE [LARGE SCALE GENOMIC DNA]</scope>
    <source>
        <strain evidence="4 5">NBRC 105367</strain>
    </source>
</reference>
<reference evidence="4 5" key="1">
    <citation type="submission" date="2020-03" db="EMBL/GenBank/DDBJ databases">
        <title>Whole genome shotgun sequence of Phytohabitans suffuscus NBRC 105367.</title>
        <authorList>
            <person name="Komaki H."/>
            <person name="Tamura T."/>
        </authorList>
    </citation>
    <scope>NUCLEOTIDE SEQUENCE [LARGE SCALE GENOMIC DNA]</scope>
    <source>
        <strain evidence="4 5">NBRC 105367</strain>
    </source>
</reference>
<feature type="compositionally biased region" description="Low complexity" evidence="2">
    <location>
        <begin position="156"/>
        <end position="169"/>
    </location>
</feature>
<dbReference type="InterPro" id="IPR029058">
    <property type="entry name" value="AB_hydrolase_fold"/>
</dbReference>
<dbReference type="PANTHER" id="PTHR40111:SF1">
    <property type="entry name" value="CEPHALOSPORIN-C DEACETYLASE"/>
    <property type="match status" value="1"/>
</dbReference>
<dbReference type="SUPFAM" id="SSF53474">
    <property type="entry name" value="alpha/beta-Hydrolases"/>
    <property type="match status" value="1"/>
</dbReference>
<dbReference type="InterPro" id="IPR039069">
    <property type="entry name" value="CE7"/>
</dbReference>
<gene>
    <name evidence="4" type="ORF">Psuf_086800</name>
</gene>
<accession>A0A6F8YYZ7</accession>
<name>A0A6F8YYZ7_9ACTN</name>
<dbReference type="EMBL" id="AP022871">
    <property type="protein sequence ID" value="BCB91367.1"/>
    <property type="molecule type" value="Genomic_DNA"/>
</dbReference>
<dbReference type="Proteomes" id="UP000503011">
    <property type="component" value="Chromosome"/>
</dbReference>
<feature type="domain" description="Acetyl xylan esterase" evidence="3">
    <location>
        <begin position="16"/>
        <end position="146"/>
    </location>
</feature>
<dbReference type="GO" id="GO:0052689">
    <property type="term" value="F:carboxylic ester hydrolase activity"/>
    <property type="evidence" value="ECO:0007669"/>
    <property type="project" value="TreeGrafter"/>
</dbReference>
<evidence type="ECO:0000313" key="4">
    <source>
        <dbReference type="EMBL" id="BCB91367.1"/>
    </source>
</evidence>
<dbReference type="GO" id="GO:0005976">
    <property type="term" value="P:polysaccharide metabolic process"/>
    <property type="evidence" value="ECO:0007669"/>
    <property type="project" value="TreeGrafter"/>
</dbReference>
<dbReference type="Pfam" id="PF05448">
    <property type="entry name" value="AXE1"/>
    <property type="match status" value="1"/>
</dbReference>
<protein>
    <recommendedName>
        <fullName evidence="3">Acetyl xylan esterase domain-containing protein</fullName>
    </recommendedName>
</protein>
<organism evidence="4 5">
    <name type="scientific">Phytohabitans suffuscus</name>
    <dbReference type="NCBI Taxonomy" id="624315"/>
    <lineage>
        <taxon>Bacteria</taxon>
        <taxon>Bacillati</taxon>
        <taxon>Actinomycetota</taxon>
        <taxon>Actinomycetes</taxon>
        <taxon>Micromonosporales</taxon>
        <taxon>Micromonosporaceae</taxon>
    </lineage>
</organism>
<keyword evidence="5" id="KW-1185">Reference proteome</keyword>
<sequence length="190" mass="19541">MPDVPYGGDPPAATAYDLDLAALVAYSPARDEPADFDLFWKHALAYGRTGSAASARLAAVDNGLSTVVTHDMTIAGYGGEPVKAWLTVPAGATGPLPCLVQFVGYGGGRGLPVEHLLWASAGYAHVVVDARGQGGETPDAACGDATPPVVRGLPDPRSTTTGGPSSTPRARSTRCARCPWWTRGGSPWPG</sequence>
<feature type="binding site" evidence="1">
    <location>
        <position position="105"/>
    </location>
    <ligand>
        <name>substrate</name>
    </ligand>
</feature>
<dbReference type="PANTHER" id="PTHR40111">
    <property type="entry name" value="CEPHALOSPORIN-C DEACETYLASE"/>
    <property type="match status" value="1"/>
</dbReference>
<dbReference type="KEGG" id="psuu:Psuf_086800"/>
<evidence type="ECO:0000313" key="5">
    <source>
        <dbReference type="Proteomes" id="UP000503011"/>
    </source>
</evidence>
<evidence type="ECO:0000256" key="1">
    <source>
        <dbReference type="PIRSR" id="PIRSR639069-2"/>
    </source>
</evidence>
<dbReference type="RefSeq" id="WP_269476382.1">
    <property type="nucleotide sequence ID" value="NZ_AP022871.1"/>
</dbReference>
<evidence type="ECO:0000259" key="3">
    <source>
        <dbReference type="Pfam" id="PF05448"/>
    </source>
</evidence>
<dbReference type="AlphaFoldDB" id="A0A6F8YYZ7"/>
<dbReference type="Gene3D" id="3.40.50.1820">
    <property type="entry name" value="alpha/beta hydrolase"/>
    <property type="match status" value="1"/>
</dbReference>
<feature type="region of interest" description="Disordered" evidence="2">
    <location>
        <begin position="135"/>
        <end position="176"/>
    </location>
</feature>
<proteinExistence type="predicted"/>
<dbReference type="InterPro" id="IPR008391">
    <property type="entry name" value="AXE1_dom"/>
</dbReference>